<evidence type="ECO:0000256" key="6">
    <source>
        <dbReference type="ARBA" id="ARBA00023136"/>
    </source>
</evidence>
<feature type="transmembrane region" description="Helical" evidence="7">
    <location>
        <begin position="211"/>
        <end position="233"/>
    </location>
</feature>
<feature type="domain" description="ABC transmembrane type-1" evidence="9">
    <location>
        <begin position="100"/>
        <end position="290"/>
    </location>
</feature>
<comment type="subcellular location">
    <subcellularLocation>
        <location evidence="1 7">Cell membrane</location>
        <topology evidence="1 7">Multi-pass membrane protein</topology>
    </subcellularLocation>
</comment>
<dbReference type="CDD" id="cd06261">
    <property type="entry name" value="TM_PBP2"/>
    <property type="match status" value="1"/>
</dbReference>
<dbReference type="Pfam" id="PF00528">
    <property type="entry name" value="BPD_transp_1"/>
    <property type="match status" value="1"/>
</dbReference>
<keyword evidence="5 7" id="KW-1133">Transmembrane helix</keyword>
<keyword evidence="11" id="KW-1185">Reference proteome</keyword>
<dbReference type="GO" id="GO:0005886">
    <property type="term" value="C:plasma membrane"/>
    <property type="evidence" value="ECO:0007669"/>
    <property type="project" value="UniProtKB-SubCell"/>
</dbReference>
<feature type="transmembrane region" description="Helical" evidence="7">
    <location>
        <begin position="269"/>
        <end position="290"/>
    </location>
</feature>
<feature type="transmembrane region" description="Helical" evidence="7">
    <location>
        <begin position="38"/>
        <end position="58"/>
    </location>
</feature>
<evidence type="ECO:0000313" key="11">
    <source>
        <dbReference type="Proteomes" id="UP000295281"/>
    </source>
</evidence>
<comment type="similarity">
    <text evidence="7">Belongs to the binding-protein-dependent transport system permease family.</text>
</comment>
<keyword evidence="2 7" id="KW-0813">Transport</keyword>
<keyword evidence="6 7" id="KW-0472">Membrane</keyword>
<proteinExistence type="inferred from homology"/>
<dbReference type="PANTHER" id="PTHR43744">
    <property type="entry name" value="ABC TRANSPORTER PERMEASE PROTEIN MG189-RELATED-RELATED"/>
    <property type="match status" value="1"/>
</dbReference>
<organism evidence="10 11">
    <name type="scientific">Actinorugispora endophytica</name>
    <dbReference type="NCBI Taxonomy" id="1605990"/>
    <lineage>
        <taxon>Bacteria</taxon>
        <taxon>Bacillati</taxon>
        <taxon>Actinomycetota</taxon>
        <taxon>Actinomycetes</taxon>
        <taxon>Streptosporangiales</taxon>
        <taxon>Nocardiopsidaceae</taxon>
        <taxon>Actinorugispora</taxon>
    </lineage>
</organism>
<reference evidence="10 11" key="1">
    <citation type="submission" date="2019-03" db="EMBL/GenBank/DDBJ databases">
        <title>Genomic Encyclopedia of Type Strains, Phase IV (KMG-IV): sequencing the most valuable type-strain genomes for metagenomic binning, comparative biology and taxonomic classification.</title>
        <authorList>
            <person name="Goeker M."/>
        </authorList>
    </citation>
    <scope>NUCLEOTIDE SEQUENCE [LARGE SCALE GENOMIC DNA]</scope>
    <source>
        <strain evidence="10 11">DSM 46770</strain>
    </source>
</reference>
<dbReference type="InterPro" id="IPR035906">
    <property type="entry name" value="MetI-like_sf"/>
</dbReference>
<evidence type="ECO:0000256" key="1">
    <source>
        <dbReference type="ARBA" id="ARBA00004651"/>
    </source>
</evidence>
<evidence type="ECO:0000259" key="9">
    <source>
        <dbReference type="PROSITE" id="PS50928"/>
    </source>
</evidence>
<feature type="compositionally biased region" description="Pro residues" evidence="8">
    <location>
        <begin position="1"/>
        <end position="12"/>
    </location>
</feature>
<evidence type="ECO:0000256" key="4">
    <source>
        <dbReference type="ARBA" id="ARBA00022692"/>
    </source>
</evidence>
<dbReference type="GO" id="GO:0055085">
    <property type="term" value="P:transmembrane transport"/>
    <property type="evidence" value="ECO:0007669"/>
    <property type="project" value="InterPro"/>
</dbReference>
<dbReference type="Proteomes" id="UP000295281">
    <property type="component" value="Unassembled WGS sequence"/>
</dbReference>
<evidence type="ECO:0000256" key="5">
    <source>
        <dbReference type="ARBA" id="ARBA00022989"/>
    </source>
</evidence>
<name>A0A4R6V166_9ACTN</name>
<protein>
    <submittedName>
        <fullName evidence="10">Cellobiose ABC transporter membrane protein</fullName>
    </submittedName>
</protein>
<sequence length="305" mass="33045">MTTTLNPPPTRPTPAGGGGRNRARRAKGSSGMREATPLTYIGLTITVLLSVFPLWWMFVVASRDSAAASARPPQFLPGGNFPANLERLFANTTANFTLGLTNSAISATVLAVSVVLFSSMAGFALAKLRFKGRNVAAVGVVVTMAVPVQMGIIPLLMLMGWFGWRGEIISIIVPFMVSGFGVFMMRQYCIQAIPDELLEAARMDGCSTFRVYWSVVLPALRPAMIVLGLLTFMTQWNEFTWALAVLTPSNPTVQLAINQLNQSAYSRDFALMFTGSVVATLPLLILFFVLGRQLIGRIMEGAIKS</sequence>
<comment type="caution">
    <text evidence="10">The sequence shown here is derived from an EMBL/GenBank/DDBJ whole genome shotgun (WGS) entry which is preliminary data.</text>
</comment>
<dbReference type="Gene3D" id="1.10.3720.10">
    <property type="entry name" value="MetI-like"/>
    <property type="match status" value="1"/>
</dbReference>
<accession>A0A4R6V166</accession>
<evidence type="ECO:0000256" key="2">
    <source>
        <dbReference type="ARBA" id="ARBA00022448"/>
    </source>
</evidence>
<evidence type="ECO:0000256" key="7">
    <source>
        <dbReference type="RuleBase" id="RU363032"/>
    </source>
</evidence>
<dbReference type="InterPro" id="IPR000515">
    <property type="entry name" value="MetI-like"/>
</dbReference>
<evidence type="ECO:0000256" key="3">
    <source>
        <dbReference type="ARBA" id="ARBA00022475"/>
    </source>
</evidence>
<feature type="transmembrane region" description="Helical" evidence="7">
    <location>
        <begin position="168"/>
        <end position="190"/>
    </location>
</feature>
<dbReference type="PANTHER" id="PTHR43744:SF12">
    <property type="entry name" value="ABC TRANSPORTER PERMEASE PROTEIN MG189-RELATED"/>
    <property type="match status" value="1"/>
</dbReference>
<dbReference type="SUPFAM" id="SSF161098">
    <property type="entry name" value="MetI-like"/>
    <property type="match status" value="1"/>
</dbReference>
<feature type="transmembrane region" description="Helical" evidence="7">
    <location>
        <begin position="104"/>
        <end position="126"/>
    </location>
</feature>
<gene>
    <name evidence="10" type="ORF">EV190_10646</name>
</gene>
<keyword evidence="4 7" id="KW-0812">Transmembrane</keyword>
<dbReference type="AlphaFoldDB" id="A0A4R6V166"/>
<dbReference type="PROSITE" id="PS50928">
    <property type="entry name" value="ABC_TM1"/>
    <property type="match status" value="1"/>
</dbReference>
<feature type="transmembrane region" description="Helical" evidence="7">
    <location>
        <begin position="138"/>
        <end position="162"/>
    </location>
</feature>
<dbReference type="EMBL" id="SNYN01000006">
    <property type="protein sequence ID" value="TDQ52408.1"/>
    <property type="molecule type" value="Genomic_DNA"/>
</dbReference>
<keyword evidence="3" id="KW-1003">Cell membrane</keyword>
<evidence type="ECO:0000256" key="8">
    <source>
        <dbReference type="SAM" id="MobiDB-lite"/>
    </source>
</evidence>
<evidence type="ECO:0000313" key="10">
    <source>
        <dbReference type="EMBL" id="TDQ52408.1"/>
    </source>
</evidence>
<feature type="region of interest" description="Disordered" evidence="8">
    <location>
        <begin position="1"/>
        <end position="31"/>
    </location>
</feature>
<dbReference type="RefSeq" id="WP_394345517.1">
    <property type="nucleotide sequence ID" value="NZ_SNYN01000006.1"/>
</dbReference>